<dbReference type="Proteomes" id="UP000461595">
    <property type="component" value="Unassembled WGS sequence"/>
</dbReference>
<dbReference type="EMBL" id="WSRS01000067">
    <property type="protein sequence ID" value="MVX59404.1"/>
    <property type="molecule type" value="Genomic_DNA"/>
</dbReference>
<comment type="subcellular location">
    <subcellularLocation>
        <location evidence="1">Cell membrane</location>
        <topology evidence="1">Multi-pass membrane protein</topology>
    </subcellularLocation>
</comment>
<evidence type="ECO:0000256" key="7">
    <source>
        <dbReference type="ARBA" id="ARBA00023136"/>
    </source>
</evidence>
<evidence type="ECO:0000313" key="9">
    <source>
        <dbReference type="EMBL" id="MVX59404.1"/>
    </source>
</evidence>
<accession>A0A7X3GAW3</accession>
<name>A0A7X3GAW3_9STRE</name>
<comment type="similarity">
    <text evidence="2">Belongs to the autoinducer-2 exporter (AI-2E) (TC 2.A.86) family.</text>
</comment>
<proteinExistence type="inferred from homology"/>
<evidence type="ECO:0000256" key="6">
    <source>
        <dbReference type="ARBA" id="ARBA00022989"/>
    </source>
</evidence>
<feature type="transmembrane region" description="Helical" evidence="8">
    <location>
        <begin position="283"/>
        <end position="308"/>
    </location>
</feature>
<evidence type="ECO:0000256" key="8">
    <source>
        <dbReference type="SAM" id="Phobius"/>
    </source>
</evidence>
<dbReference type="OrthoDB" id="9793390at2"/>
<dbReference type="InterPro" id="IPR002549">
    <property type="entry name" value="AI-2E-like"/>
</dbReference>
<keyword evidence="5 8" id="KW-0812">Transmembrane</keyword>
<keyword evidence="7 8" id="KW-0472">Membrane</keyword>
<feature type="transmembrane region" description="Helical" evidence="8">
    <location>
        <begin position="177"/>
        <end position="199"/>
    </location>
</feature>
<evidence type="ECO:0000256" key="5">
    <source>
        <dbReference type="ARBA" id="ARBA00022692"/>
    </source>
</evidence>
<evidence type="ECO:0000256" key="4">
    <source>
        <dbReference type="ARBA" id="ARBA00022475"/>
    </source>
</evidence>
<feature type="transmembrane region" description="Helical" evidence="8">
    <location>
        <begin position="328"/>
        <end position="350"/>
    </location>
</feature>
<dbReference type="PANTHER" id="PTHR21716">
    <property type="entry name" value="TRANSMEMBRANE PROTEIN"/>
    <property type="match status" value="1"/>
</dbReference>
<dbReference type="GO" id="GO:0005886">
    <property type="term" value="C:plasma membrane"/>
    <property type="evidence" value="ECO:0007669"/>
    <property type="project" value="UniProtKB-SubCell"/>
</dbReference>
<feature type="transmembrane region" description="Helical" evidence="8">
    <location>
        <begin position="21"/>
        <end position="46"/>
    </location>
</feature>
<feature type="transmembrane region" description="Helical" evidence="8">
    <location>
        <begin position="85"/>
        <end position="107"/>
    </location>
</feature>
<feature type="transmembrane region" description="Helical" evidence="8">
    <location>
        <begin position="52"/>
        <end position="73"/>
    </location>
</feature>
<comment type="caution">
    <text evidence="9">The sequence shown here is derived from an EMBL/GenBank/DDBJ whole genome shotgun (WGS) entry which is preliminary data.</text>
</comment>
<keyword evidence="6 8" id="KW-1133">Transmembrane helix</keyword>
<evidence type="ECO:0000256" key="3">
    <source>
        <dbReference type="ARBA" id="ARBA00022448"/>
    </source>
</evidence>
<evidence type="ECO:0000256" key="1">
    <source>
        <dbReference type="ARBA" id="ARBA00004651"/>
    </source>
</evidence>
<sequence>MQEKERTFTLSWFFRWFLDNKAITVFLVCLLLFLNIFLLTKISFLITPILGFLQILALPLIMSGLIFYLLNPLVDFLESRKIPRIWAIVLVFVLISALLVWGVAVLIPNLRTQFLAFVQNFPSYLEKAEVVLNQLVDQPLFDAARPQFVALNSEISNRLTEFVSQYSPRAVNWASNFLTGLSQFLVAILIMPFIVFYLLRDGKELNAYLTKFMPTKFRPTFSRVLTDVNKQLGNYVQGQITVAVIVALMFILFFKLIGLNYAVTLGVSAGLLNLIPYLGSFLAMIPALILGLIAGPAMLIKVILVFIVEQTIEGRFVSPLILGSQLNIHPLTILFVLLTSGSMFGVWGVFLGVPVYASLKVVVEAFFTWYQEVSGLYEEEEHES</sequence>
<dbReference type="GO" id="GO:0055085">
    <property type="term" value="P:transmembrane transport"/>
    <property type="evidence" value="ECO:0007669"/>
    <property type="project" value="TreeGrafter"/>
</dbReference>
<dbReference type="PANTHER" id="PTHR21716:SF53">
    <property type="entry name" value="PERMEASE PERM-RELATED"/>
    <property type="match status" value="1"/>
</dbReference>
<gene>
    <name evidence="9" type="ORF">E5983_07120</name>
</gene>
<reference evidence="9 10" key="1">
    <citation type="submission" date="2019-12" db="EMBL/GenBank/DDBJ databases">
        <title>Microbes associate with the intestines of laboratory mice.</title>
        <authorList>
            <person name="Navarre W."/>
            <person name="Wong E."/>
        </authorList>
    </citation>
    <scope>NUCLEOTIDE SEQUENCE [LARGE SCALE GENOMIC DNA]</scope>
    <source>
        <strain evidence="9 10">NM51_B2-22</strain>
    </source>
</reference>
<feature type="transmembrane region" description="Helical" evidence="8">
    <location>
        <begin position="240"/>
        <end position="263"/>
    </location>
</feature>
<organism evidence="9 10">
    <name type="scientific">Streptococcus danieliae</name>
    <dbReference type="NCBI Taxonomy" id="747656"/>
    <lineage>
        <taxon>Bacteria</taxon>
        <taxon>Bacillati</taxon>
        <taxon>Bacillota</taxon>
        <taxon>Bacilli</taxon>
        <taxon>Lactobacillales</taxon>
        <taxon>Streptococcaceae</taxon>
        <taxon>Streptococcus</taxon>
    </lineage>
</organism>
<evidence type="ECO:0000313" key="10">
    <source>
        <dbReference type="Proteomes" id="UP000461595"/>
    </source>
</evidence>
<evidence type="ECO:0000256" key="2">
    <source>
        <dbReference type="ARBA" id="ARBA00009773"/>
    </source>
</evidence>
<keyword evidence="4" id="KW-1003">Cell membrane</keyword>
<dbReference type="Pfam" id="PF01594">
    <property type="entry name" value="AI-2E_transport"/>
    <property type="match status" value="1"/>
</dbReference>
<dbReference type="AlphaFoldDB" id="A0A7X3GAW3"/>
<keyword evidence="3" id="KW-0813">Transport</keyword>
<dbReference type="RefSeq" id="WP_160333182.1">
    <property type="nucleotide sequence ID" value="NZ_WSRS01000067.1"/>
</dbReference>
<protein>
    <submittedName>
        <fullName evidence="9">AI-2E family transporter</fullName>
    </submittedName>
</protein>